<sequence length="145" mass="15643">MFAFKFIIFVWFISAGALASPQRNLYARAKSTFNPNDVKDTVCDNPDAKIDNHDANVALLQICGGIAKEIQKCRGNPTSTEGKSNTALFKLNPVEQGATINVSKGRWERCIRAAKAVCPTGEYHSTCIGGTSNGDLKFSLTAIAT</sequence>
<dbReference type="Proteomes" id="UP000286134">
    <property type="component" value="Unassembled WGS sequence"/>
</dbReference>
<organism evidence="2 3">
    <name type="scientific">Erysiphe neolycopersici</name>
    <dbReference type="NCBI Taxonomy" id="212602"/>
    <lineage>
        <taxon>Eukaryota</taxon>
        <taxon>Fungi</taxon>
        <taxon>Dikarya</taxon>
        <taxon>Ascomycota</taxon>
        <taxon>Pezizomycotina</taxon>
        <taxon>Leotiomycetes</taxon>
        <taxon>Erysiphales</taxon>
        <taxon>Erysiphaceae</taxon>
        <taxon>Erysiphe</taxon>
    </lineage>
</organism>
<dbReference type="EMBL" id="MCFK01005235">
    <property type="protein sequence ID" value="RKF60301.1"/>
    <property type="molecule type" value="Genomic_DNA"/>
</dbReference>
<dbReference type="OrthoDB" id="2097653at2759"/>
<accession>A0A420HS88</accession>
<proteinExistence type="predicted"/>
<keyword evidence="1" id="KW-0732">Signal</keyword>
<dbReference type="AlphaFoldDB" id="A0A420HS88"/>
<evidence type="ECO:0000256" key="1">
    <source>
        <dbReference type="SAM" id="SignalP"/>
    </source>
</evidence>
<evidence type="ECO:0008006" key="4">
    <source>
        <dbReference type="Google" id="ProtNLM"/>
    </source>
</evidence>
<feature type="chain" id="PRO_5019541692" description="Secreted protein" evidence="1">
    <location>
        <begin position="20"/>
        <end position="145"/>
    </location>
</feature>
<comment type="caution">
    <text evidence="2">The sequence shown here is derived from an EMBL/GenBank/DDBJ whole genome shotgun (WGS) entry which is preliminary data.</text>
</comment>
<gene>
    <name evidence="2" type="ORF">OnM2_052033</name>
</gene>
<keyword evidence="3" id="KW-1185">Reference proteome</keyword>
<reference evidence="2 3" key="1">
    <citation type="journal article" date="2018" name="BMC Genomics">
        <title>Comparative genome analyses reveal sequence features reflecting distinct modes of host-adaptation between dicot and monocot powdery mildew.</title>
        <authorList>
            <person name="Wu Y."/>
            <person name="Ma X."/>
            <person name="Pan Z."/>
            <person name="Kale S.D."/>
            <person name="Song Y."/>
            <person name="King H."/>
            <person name="Zhang Q."/>
            <person name="Presley C."/>
            <person name="Deng X."/>
            <person name="Wei C.I."/>
            <person name="Xiao S."/>
        </authorList>
    </citation>
    <scope>NUCLEOTIDE SEQUENCE [LARGE SCALE GENOMIC DNA]</scope>
    <source>
        <strain evidence="2">UMSG2</strain>
    </source>
</reference>
<protein>
    <recommendedName>
        <fullName evidence="4">Secreted protein</fullName>
    </recommendedName>
</protein>
<evidence type="ECO:0000313" key="3">
    <source>
        <dbReference type="Proteomes" id="UP000286134"/>
    </source>
</evidence>
<feature type="signal peptide" evidence="1">
    <location>
        <begin position="1"/>
        <end position="19"/>
    </location>
</feature>
<evidence type="ECO:0000313" key="2">
    <source>
        <dbReference type="EMBL" id="RKF60301.1"/>
    </source>
</evidence>
<name>A0A420HS88_9PEZI</name>